<dbReference type="PANTHER" id="PTHR12461">
    <property type="entry name" value="HYPOXIA-INDUCIBLE FACTOR 1 ALPHA INHIBITOR-RELATED"/>
    <property type="match status" value="1"/>
</dbReference>
<protein>
    <submittedName>
        <fullName evidence="2">JmjC domain-containing protein</fullName>
    </submittedName>
</protein>
<dbReference type="Gene3D" id="2.60.120.650">
    <property type="entry name" value="Cupin"/>
    <property type="match status" value="1"/>
</dbReference>
<dbReference type="OrthoDB" id="263283at2759"/>
<dbReference type="EMBL" id="CP099418">
    <property type="protein sequence ID" value="USW47718.1"/>
    <property type="molecule type" value="Genomic_DNA"/>
</dbReference>
<feature type="domain" description="JmjC" evidence="1">
    <location>
        <begin position="178"/>
        <end position="341"/>
    </location>
</feature>
<dbReference type="InterPro" id="IPR041667">
    <property type="entry name" value="Cupin_8"/>
</dbReference>
<gene>
    <name evidence="2" type="ORF">Slin15195_G010370</name>
</gene>
<organism evidence="2 3">
    <name type="scientific">Septoria linicola</name>
    <dbReference type="NCBI Taxonomy" id="215465"/>
    <lineage>
        <taxon>Eukaryota</taxon>
        <taxon>Fungi</taxon>
        <taxon>Dikarya</taxon>
        <taxon>Ascomycota</taxon>
        <taxon>Pezizomycotina</taxon>
        <taxon>Dothideomycetes</taxon>
        <taxon>Dothideomycetidae</taxon>
        <taxon>Mycosphaerellales</taxon>
        <taxon>Mycosphaerellaceae</taxon>
        <taxon>Septoria</taxon>
    </lineage>
</organism>
<dbReference type="Pfam" id="PF13621">
    <property type="entry name" value="Cupin_8"/>
    <property type="match status" value="1"/>
</dbReference>
<keyword evidence="3" id="KW-1185">Reference proteome</keyword>
<accession>A0A9Q9EFX7</accession>
<dbReference type="PANTHER" id="PTHR12461:SF105">
    <property type="entry name" value="HYPOXIA-INDUCIBLE FACTOR 1-ALPHA INHIBITOR"/>
    <property type="match status" value="1"/>
</dbReference>
<evidence type="ECO:0000259" key="1">
    <source>
        <dbReference type="PROSITE" id="PS51184"/>
    </source>
</evidence>
<dbReference type="InterPro" id="IPR003347">
    <property type="entry name" value="JmjC_dom"/>
</dbReference>
<dbReference type="Proteomes" id="UP001056384">
    <property type="component" value="Chromosome 1"/>
</dbReference>
<evidence type="ECO:0000313" key="3">
    <source>
        <dbReference type="Proteomes" id="UP001056384"/>
    </source>
</evidence>
<reference evidence="2" key="1">
    <citation type="submission" date="2022-06" db="EMBL/GenBank/DDBJ databases">
        <title>Complete genome sequences of two strains of the flax pathogen Septoria linicola.</title>
        <authorList>
            <person name="Lapalu N."/>
            <person name="Simon A."/>
            <person name="Demenou B."/>
            <person name="Paumier D."/>
            <person name="Guillot M.-P."/>
            <person name="Gout L."/>
            <person name="Valade R."/>
        </authorList>
    </citation>
    <scope>NUCLEOTIDE SEQUENCE</scope>
    <source>
        <strain evidence="2">SE15195</strain>
    </source>
</reference>
<evidence type="ECO:0000313" key="2">
    <source>
        <dbReference type="EMBL" id="USW47718.1"/>
    </source>
</evidence>
<sequence length="341" mass="37909">MSEDTLSPTIPHSLTSSAHLKPMLCRSTVRVSRAQCNYYSTAPRPRKVPVLPDASLATFRRDAFEPARPALLPRQHFSRLPAVSKWFTHTADPAVLNAHYLSPFGATVVPLEITNNGQFVRIEQSLSFFLECVTASSSRFYMTSNRYFSAYVPNARAIVRRQTDSNNFFTSTSTLTAPTARVYLAQASITNFPTALRADVPTPDVVLRAGKGDIYDTSVWIGQAPTYTPLHRDPNPNIFVQLAGKKRVRIFNPHVGRGIFAKVQEQIGSSGSATMRGEEMMQGTEKEALEKEVWQSDGAHIGDCFEAELESGDGLFIPKGYWHSIRSDGDGMVGSVNWWFR</sequence>
<name>A0A9Q9EFX7_9PEZI</name>
<dbReference type="PROSITE" id="PS51184">
    <property type="entry name" value="JMJC"/>
    <property type="match status" value="1"/>
</dbReference>
<dbReference type="AlphaFoldDB" id="A0A9Q9EFX7"/>
<dbReference type="SUPFAM" id="SSF51197">
    <property type="entry name" value="Clavaminate synthase-like"/>
    <property type="match status" value="1"/>
</dbReference>
<proteinExistence type="predicted"/>